<reference evidence="1" key="1">
    <citation type="submission" date="2021-01" db="EMBL/GenBank/DDBJ databases">
        <title>Whole genome shotgun sequence of Rhizocola hellebori NBRC 109834.</title>
        <authorList>
            <person name="Komaki H."/>
            <person name="Tamura T."/>
        </authorList>
    </citation>
    <scope>NUCLEOTIDE SEQUENCE</scope>
    <source>
        <strain evidence="1">NBRC 109834</strain>
    </source>
</reference>
<organism evidence="1 2">
    <name type="scientific">Rhizocola hellebori</name>
    <dbReference type="NCBI Taxonomy" id="1392758"/>
    <lineage>
        <taxon>Bacteria</taxon>
        <taxon>Bacillati</taxon>
        <taxon>Actinomycetota</taxon>
        <taxon>Actinomycetes</taxon>
        <taxon>Micromonosporales</taxon>
        <taxon>Micromonosporaceae</taxon>
        <taxon>Rhizocola</taxon>
    </lineage>
</organism>
<dbReference type="Proteomes" id="UP000612899">
    <property type="component" value="Unassembled WGS sequence"/>
</dbReference>
<proteinExistence type="predicted"/>
<dbReference type="PANTHER" id="PTHR47199:SF2">
    <property type="entry name" value="PHOTOSYSTEM II STABILITY_ASSEMBLY FACTOR HCF136, CHLOROPLASTIC"/>
    <property type="match status" value="1"/>
</dbReference>
<evidence type="ECO:0000313" key="2">
    <source>
        <dbReference type="Proteomes" id="UP000612899"/>
    </source>
</evidence>
<keyword evidence="2" id="KW-1185">Reference proteome</keyword>
<evidence type="ECO:0000313" key="1">
    <source>
        <dbReference type="EMBL" id="GIH11542.1"/>
    </source>
</evidence>
<dbReference type="SUPFAM" id="SSF110296">
    <property type="entry name" value="Oligoxyloglucan reducing end-specific cellobiohydrolase"/>
    <property type="match status" value="1"/>
</dbReference>
<dbReference type="PANTHER" id="PTHR47199">
    <property type="entry name" value="PHOTOSYSTEM II STABILITY/ASSEMBLY FACTOR HCF136, CHLOROPLASTIC"/>
    <property type="match status" value="1"/>
</dbReference>
<name>A0A8J3QL05_9ACTN</name>
<protein>
    <submittedName>
        <fullName evidence="1">Oxidoreductase</fullName>
    </submittedName>
</protein>
<dbReference type="Gene3D" id="2.130.10.10">
    <property type="entry name" value="YVTN repeat-like/Quinoprotein amine dehydrogenase"/>
    <property type="match status" value="1"/>
</dbReference>
<dbReference type="InterPro" id="IPR015943">
    <property type="entry name" value="WD40/YVTN_repeat-like_dom_sf"/>
</dbReference>
<gene>
    <name evidence="1" type="ORF">Rhe02_96090</name>
</gene>
<dbReference type="CDD" id="cd15482">
    <property type="entry name" value="Sialidase_non-viral"/>
    <property type="match status" value="1"/>
</dbReference>
<sequence length="341" mass="35783">MNPMVALSLVTSMSVGITPSVPAWTATADTGVTARLRGLSAVSSQVAWASGSAGTVLRTVNGGNSWQQVGPPETSDLQFRDIEAFDSHRAVILAIGPGESSRVYLTSDGGGSWRETFRNTDPNAFYDCMAFFDRSHGLALSDPVDGKFRILSTSDGGQSWNVLPNDNMPAALEGEFAFAASGTCLTTAPGLGRDAWFATGGGATARVFHTRNGGRSWSVSDTAIPSGPSAGIYSLSFRDPWHGIAVGGDFVTPTSAPDAAAVTRDGGRTWTLAQAEPGEYRSGVFYGLTRAIAVGPTGSDISFNGGKTWTRFDTTSLDSVDCAFPWACWASGENGRVVRLK</sequence>
<accession>A0A8J3QL05</accession>
<comment type="caution">
    <text evidence="1">The sequence shown here is derived from an EMBL/GenBank/DDBJ whole genome shotgun (WGS) entry which is preliminary data.</text>
</comment>
<dbReference type="AlphaFoldDB" id="A0A8J3QL05"/>
<dbReference type="EMBL" id="BONY01000141">
    <property type="protein sequence ID" value="GIH11542.1"/>
    <property type="molecule type" value="Genomic_DNA"/>
</dbReference>